<feature type="compositionally biased region" description="Polar residues" evidence="1">
    <location>
        <begin position="202"/>
        <end position="212"/>
    </location>
</feature>
<accession>A0A2G8KYR6</accession>
<dbReference type="OrthoDB" id="424503at2759"/>
<protein>
    <submittedName>
        <fullName evidence="2">Uncharacterized protein</fullName>
    </submittedName>
</protein>
<gene>
    <name evidence="2" type="ORF">BSL78_09985</name>
</gene>
<feature type="compositionally biased region" description="Acidic residues" evidence="1">
    <location>
        <begin position="171"/>
        <end position="180"/>
    </location>
</feature>
<evidence type="ECO:0000313" key="2">
    <source>
        <dbReference type="EMBL" id="PIK53115.1"/>
    </source>
</evidence>
<evidence type="ECO:0000256" key="1">
    <source>
        <dbReference type="SAM" id="MobiDB-lite"/>
    </source>
</evidence>
<proteinExistence type="predicted"/>
<reference evidence="2 3" key="1">
    <citation type="journal article" date="2017" name="PLoS Biol.">
        <title>The sea cucumber genome provides insights into morphological evolution and visceral regeneration.</title>
        <authorList>
            <person name="Zhang X."/>
            <person name="Sun L."/>
            <person name="Yuan J."/>
            <person name="Sun Y."/>
            <person name="Gao Y."/>
            <person name="Zhang L."/>
            <person name="Li S."/>
            <person name="Dai H."/>
            <person name="Hamel J.F."/>
            <person name="Liu C."/>
            <person name="Yu Y."/>
            <person name="Liu S."/>
            <person name="Lin W."/>
            <person name="Guo K."/>
            <person name="Jin S."/>
            <person name="Xu P."/>
            <person name="Storey K.B."/>
            <person name="Huan P."/>
            <person name="Zhang T."/>
            <person name="Zhou Y."/>
            <person name="Zhang J."/>
            <person name="Lin C."/>
            <person name="Li X."/>
            <person name="Xing L."/>
            <person name="Huo D."/>
            <person name="Sun M."/>
            <person name="Wang L."/>
            <person name="Mercier A."/>
            <person name="Li F."/>
            <person name="Yang H."/>
            <person name="Xiang J."/>
        </authorList>
    </citation>
    <scope>NUCLEOTIDE SEQUENCE [LARGE SCALE GENOMIC DNA]</scope>
    <source>
        <strain evidence="2">Shaxun</strain>
        <tissue evidence="2">Muscle</tissue>
    </source>
</reference>
<organism evidence="2 3">
    <name type="scientific">Stichopus japonicus</name>
    <name type="common">Sea cucumber</name>
    <dbReference type="NCBI Taxonomy" id="307972"/>
    <lineage>
        <taxon>Eukaryota</taxon>
        <taxon>Metazoa</taxon>
        <taxon>Echinodermata</taxon>
        <taxon>Eleutherozoa</taxon>
        <taxon>Echinozoa</taxon>
        <taxon>Holothuroidea</taxon>
        <taxon>Aspidochirotacea</taxon>
        <taxon>Aspidochirotida</taxon>
        <taxon>Stichopodidae</taxon>
        <taxon>Apostichopus</taxon>
    </lineage>
</organism>
<comment type="caution">
    <text evidence="2">The sequence shown here is derived from an EMBL/GenBank/DDBJ whole genome shotgun (WGS) entry which is preliminary data.</text>
</comment>
<keyword evidence="3" id="KW-1185">Reference proteome</keyword>
<feature type="compositionally biased region" description="Basic and acidic residues" evidence="1">
    <location>
        <begin position="222"/>
        <end position="237"/>
    </location>
</feature>
<dbReference type="AlphaFoldDB" id="A0A2G8KYR6"/>
<evidence type="ECO:0000313" key="3">
    <source>
        <dbReference type="Proteomes" id="UP000230750"/>
    </source>
</evidence>
<feature type="region of interest" description="Disordered" evidence="1">
    <location>
        <begin position="171"/>
        <end position="291"/>
    </location>
</feature>
<name>A0A2G8KYR6_STIJA</name>
<dbReference type="STRING" id="307972.A0A2G8KYR6"/>
<dbReference type="EMBL" id="MRZV01000300">
    <property type="protein sequence ID" value="PIK53115.1"/>
    <property type="molecule type" value="Genomic_DNA"/>
</dbReference>
<dbReference type="Proteomes" id="UP000230750">
    <property type="component" value="Unassembled WGS sequence"/>
</dbReference>
<sequence>MAQGMFAKDELRRRIEREKKIHYDVQVGRLTGDPHRRMQYVKDKNGKVIEIPLSFNCQCTPYIRKLENQIEATKEGLLHEIDMSRSKFDSRMRNLDKRMSHQAQCLDQLSRERVAAERTECLHRIDRRAGEERALLQEEQEARIEILRGEMKHWFEERIQPLHEQLTEMYVDDSSEEEERESGGQRSKNGTSLYQDSGVGISRTQSDVSLNGTGRHPSAENGRFEETDSPRQRRNEIKISQLRRHLSERDVDQMAEEDYVSRGARPKETRTSGTTTNDTRQYQDTVNGGPLVSAAYRPPLVSTQERMFSVTGRARTGSTGAREQEHVFIAISATGIHDVQSHQRPVVQRRQQRVGFGHGSDRDQVTGHDVFGLFCCQRFLGQR</sequence>